<proteinExistence type="predicted"/>
<dbReference type="Proteomes" id="UP000299102">
    <property type="component" value="Unassembled WGS sequence"/>
</dbReference>
<protein>
    <submittedName>
        <fullName evidence="1">Uncharacterized protein</fullName>
    </submittedName>
</protein>
<accession>A0A4C1WYJ5</accession>
<reference evidence="1 2" key="1">
    <citation type="journal article" date="2019" name="Commun. Biol.">
        <title>The bagworm genome reveals a unique fibroin gene that provides high tensile strength.</title>
        <authorList>
            <person name="Kono N."/>
            <person name="Nakamura H."/>
            <person name="Ohtoshi R."/>
            <person name="Tomita M."/>
            <person name="Numata K."/>
            <person name="Arakawa K."/>
        </authorList>
    </citation>
    <scope>NUCLEOTIDE SEQUENCE [LARGE SCALE GENOMIC DNA]</scope>
</reference>
<sequence length="84" mass="9510">MLKEAQITKVNRLVLEVANLFRFKEFEKCTHPDRYLVRIGLESCLCCSERAGGGCVVGLIEETNEPSRAARPPGRTARRQAQYK</sequence>
<keyword evidence="2" id="KW-1185">Reference proteome</keyword>
<organism evidence="1 2">
    <name type="scientific">Eumeta variegata</name>
    <name type="common">Bagworm moth</name>
    <name type="synonym">Eumeta japonica</name>
    <dbReference type="NCBI Taxonomy" id="151549"/>
    <lineage>
        <taxon>Eukaryota</taxon>
        <taxon>Metazoa</taxon>
        <taxon>Ecdysozoa</taxon>
        <taxon>Arthropoda</taxon>
        <taxon>Hexapoda</taxon>
        <taxon>Insecta</taxon>
        <taxon>Pterygota</taxon>
        <taxon>Neoptera</taxon>
        <taxon>Endopterygota</taxon>
        <taxon>Lepidoptera</taxon>
        <taxon>Glossata</taxon>
        <taxon>Ditrysia</taxon>
        <taxon>Tineoidea</taxon>
        <taxon>Psychidae</taxon>
        <taxon>Oiketicinae</taxon>
        <taxon>Eumeta</taxon>
    </lineage>
</organism>
<dbReference type="EMBL" id="BGZK01000661">
    <property type="protein sequence ID" value="GBP55115.1"/>
    <property type="molecule type" value="Genomic_DNA"/>
</dbReference>
<gene>
    <name evidence="1" type="ORF">EVAR_37995_1</name>
</gene>
<evidence type="ECO:0000313" key="1">
    <source>
        <dbReference type="EMBL" id="GBP55115.1"/>
    </source>
</evidence>
<evidence type="ECO:0000313" key="2">
    <source>
        <dbReference type="Proteomes" id="UP000299102"/>
    </source>
</evidence>
<name>A0A4C1WYJ5_EUMVA</name>
<dbReference type="AlphaFoldDB" id="A0A4C1WYJ5"/>
<comment type="caution">
    <text evidence="1">The sequence shown here is derived from an EMBL/GenBank/DDBJ whole genome shotgun (WGS) entry which is preliminary data.</text>
</comment>